<dbReference type="HOGENOM" id="CLU_033215_0_1_6"/>
<feature type="chain" id="PRO_5004215608" evidence="1">
    <location>
        <begin position="26"/>
        <end position="327"/>
    </location>
</feature>
<dbReference type="InterPro" id="IPR011852">
    <property type="entry name" value="TRAP_TAXI"/>
</dbReference>
<proteinExistence type="predicted"/>
<dbReference type="SUPFAM" id="SSF53850">
    <property type="entry name" value="Periplasmic binding protein-like II"/>
    <property type="match status" value="1"/>
</dbReference>
<dbReference type="NCBIfam" id="TIGR02122">
    <property type="entry name" value="TRAP_TAXI"/>
    <property type="match status" value="1"/>
</dbReference>
<dbReference type="AlphaFoldDB" id="Q2SDJ0"/>
<reference evidence="2 3" key="1">
    <citation type="journal article" date="2005" name="Nucleic Acids Res.">
        <title>Genomic blueprint of Hahella chejuensis, a marine microbe producing an algicidal agent.</title>
        <authorList>
            <person name="Jeong H."/>
            <person name="Yim J.H."/>
            <person name="Lee C."/>
            <person name="Choi S.-H."/>
            <person name="Park Y.K."/>
            <person name="Yoon S.H."/>
            <person name="Hur C.-G."/>
            <person name="Kang H.-Y."/>
            <person name="Kim D."/>
            <person name="Lee H.H."/>
            <person name="Park K.H."/>
            <person name="Park S.-H."/>
            <person name="Park H.-S."/>
            <person name="Lee H.K."/>
            <person name="Oh T.K."/>
            <person name="Kim J.F."/>
        </authorList>
    </citation>
    <scope>NUCLEOTIDE SEQUENCE [LARGE SCALE GENOMIC DNA]</scope>
    <source>
        <strain evidence="2 3">KCTC 2396</strain>
    </source>
</reference>
<dbReference type="CDD" id="cd13568">
    <property type="entry name" value="PBP2_TAXI_TRAP_like_3"/>
    <property type="match status" value="1"/>
</dbReference>
<accession>Q2SDJ0</accession>
<dbReference type="RefSeq" id="WP_011398349.1">
    <property type="nucleotide sequence ID" value="NC_007645.1"/>
</dbReference>
<keyword evidence="3" id="KW-1185">Reference proteome</keyword>
<feature type="signal peptide" evidence="1">
    <location>
        <begin position="1"/>
        <end position="25"/>
    </location>
</feature>
<evidence type="ECO:0000256" key="1">
    <source>
        <dbReference type="SAM" id="SignalP"/>
    </source>
</evidence>
<dbReference type="Proteomes" id="UP000000238">
    <property type="component" value="Chromosome"/>
</dbReference>
<keyword evidence="1" id="KW-0732">Signal</keyword>
<evidence type="ECO:0000313" key="2">
    <source>
        <dbReference type="EMBL" id="ABC31284.1"/>
    </source>
</evidence>
<organism evidence="2 3">
    <name type="scientific">Hahella chejuensis (strain KCTC 2396)</name>
    <dbReference type="NCBI Taxonomy" id="349521"/>
    <lineage>
        <taxon>Bacteria</taxon>
        <taxon>Pseudomonadati</taxon>
        <taxon>Pseudomonadota</taxon>
        <taxon>Gammaproteobacteria</taxon>
        <taxon>Oceanospirillales</taxon>
        <taxon>Hahellaceae</taxon>
        <taxon>Hahella</taxon>
    </lineage>
</organism>
<dbReference type="eggNOG" id="COG2358">
    <property type="taxonomic scope" value="Bacteria"/>
</dbReference>
<dbReference type="Gene3D" id="3.40.190.10">
    <property type="entry name" value="Periplasmic binding protein-like II"/>
    <property type="match status" value="2"/>
</dbReference>
<name>Q2SDJ0_HAHCH</name>
<dbReference type="KEGG" id="hch:HCH_04583"/>
<gene>
    <name evidence="2" type="ordered locus">HCH_04583</name>
</gene>
<dbReference type="STRING" id="349521.HCH_04583"/>
<protein>
    <submittedName>
        <fullName evidence="2">TRAP-type uncharacterized transport system, periplasmic component</fullName>
    </submittedName>
</protein>
<dbReference type="PANTHER" id="PTHR42941:SF1">
    <property type="entry name" value="SLL1037 PROTEIN"/>
    <property type="match status" value="1"/>
</dbReference>
<dbReference type="EMBL" id="CP000155">
    <property type="protein sequence ID" value="ABC31284.1"/>
    <property type="molecule type" value="Genomic_DNA"/>
</dbReference>
<sequence length="327" mass="35790">MPLINAMLRFLVLSIAALCATLTYSADTPSHISIATGNETGVYFPTGGAICRLVNKSSKEYGFRCFVESTDGSPYNLRALRAGEVDFAVVQSDWQFHAYHGSSIFKEAGPHKELRSVFAIHPEAFTIVARKDANVKSFKDLKGKRVNVGNEGSGQRGTMEVLMNAYGWSLNDFKSASEIKAIEQPRALCAGQIDVMLYIVGHPSGAVKEATTLCDSVLVSVEGAEIDKLIRANTYYRRAVVPGGMYRGNERDVNTFGVGATFVTTAAVSDEVVYSVVKAVFENFDLFRRLHPALANLKKEQMIFDSLTAPLHAGAEKYYREMGMIGN</sequence>
<dbReference type="PANTHER" id="PTHR42941">
    <property type="entry name" value="SLL1037 PROTEIN"/>
    <property type="match status" value="1"/>
</dbReference>
<evidence type="ECO:0000313" key="3">
    <source>
        <dbReference type="Proteomes" id="UP000000238"/>
    </source>
</evidence>
<dbReference type="Pfam" id="PF16868">
    <property type="entry name" value="NMT1_3"/>
    <property type="match status" value="1"/>
</dbReference>